<reference evidence="3 4" key="1">
    <citation type="submission" date="2024-01" db="EMBL/GenBank/DDBJ databases">
        <title>A draft genome for a cacao thread blight-causing isolate of Paramarasmius palmivorus.</title>
        <authorList>
            <person name="Baruah I.K."/>
            <person name="Bukari Y."/>
            <person name="Amoako-Attah I."/>
            <person name="Meinhardt L.W."/>
            <person name="Bailey B.A."/>
            <person name="Cohen S.P."/>
        </authorList>
    </citation>
    <scope>NUCLEOTIDE SEQUENCE [LARGE SCALE GENOMIC DNA]</scope>
    <source>
        <strain evidence="3 4">GH-12</strain>
    </source>
</reference>
<feature type="domain" description="BAH" evidence="2">
    <location>
        <begin position="176"/>
        <end position="303"/>
    </location>
</feature>
<evidence type="ECO:0000313" key="3">
    <source>
        <dbReference type="EMBL" id="KAK7013368.1"/>
    </source>
</evidence>
<name>A0AAW0AJK6_9AGAR</name>
<dbReference type="PANTHER" id="PTHR46364">
    <property type="entry name" value="OS08G0421900 PROTEIN"/>
    <property type="match status" value="1"/>
</dbReference>
<comment type="caution">
    <text evidence="3">The sequence shown here is derived from an EMBL/GenBank/DDBJ whole genome shotgun (WGS) entry which is preliminary data.</text>
</comment>
<evidence type="ECO:0000313" key="4">
    <source>
        <dbReference type="Proteomes" id="UP001383192"/>
    </source>
</evidence>
<dbReference type="Gene3D" id="2.30.30.490">
    <property type="match status" value="1"/>
</dbReference>
<evidence type="ECO:0000259" key="2">
    <source>
        <dbReference type="PROSITE" id="PS51038"/>
    </source>
</evidence>
<sequence>MKRVFGGHSDDGNARPSKKSRSNSIAKISKTSGSQPRTKGKQVARGRPSSSRATLKRPDTQWQNPTPASTSASLDVSRAQGHSPELLTKAKIDLILKTQHRDIKQPEKDLAEEAEENAPRLWAESKQRKKANQDRIRPSDPKRLQSAWKRLGPSKTIDQVDADRYTVEAGTDLFVNSPEYYSAVVRRETNPDQHLLLARVKSIRGNRKTTLVEVTWFYRPSECSESLIQQYGEEKARSLLRGFGGREVFLSNHDDIIELDSVLGFANVCSLDTQDPQAAWVLAKVYFTRFNVDARNKSQLKLSCMFRPMSSIPDRLYNPEKDAQIFCSRCNQWLNVYDLDSIPDKARQRSTGGVFGPVKDGPIIRGLGWQKLLSSKPERPGWLKTGTLGIISEWPNPPPDCLSANVSIIDEQEILDSCVKAISTITTIWT</sequence>
<dbReference type="InterPro" id="IPR001025">
    <property type="entry name" value="BAH_dom"/>
</dbReference>
<proteinExistence type="predicted"/>
<feature type="compositionally biased region" description="Polar residues" evidence="1">
    <location>
        <begin position="22"/>
        <end position="37"/>
    </location>
</feature>
<dbReference type="Proteomes" id="UP001383192">
    <property type="component" value="Unassembled WGS sequence"/>
</dbReference>
<feature type="compositionally biased region" description="Polar residues" evidence="1">
    <location>
        <begin position="60"/>
        <end position="74"/>
    </location>
</feature>
<gene>
    <name evidence="3" type="ORF">VNI00_019480</name>
</gene>
<dbReference type="InterPro" id="IPR043151">
    <property type="entry name" value="BAH_sf"/>
</dbReference>
<dbReference type="PROSITE" id="PS51038">
    <property type="entry name" value="BAH"/>
    <property type="match status" value="1"/>
</dbReference>
<dbReference type="AlphaFoldDB" id="A0AAW0AJK6"/>
<keyword evidence="4" id="KW-1185">Reference proteome</keyword>
<accession>A0AAW0AJK6</accession>
<evidence type="ECO:0000256" key="1">
    <source>
        <dbReference type="SAM" id="MobiDB-lite"/>
    </source>
</evidence>
<feature type="region of interest" description="Disordered" evidence="1">
    <location>
        <begin position="108"/>
        <end position="144"/>
    </location>
</feature>
<feature type="compositionally biased region" description="Basic and acidic residues" evidence="1">
    <location>
        <begin position="123"/>
        <end position="143"/>
    </location>
</feature>
<dbReference type="EMBL" id="JAYKXP010000392">
    <property type="protein sequence ID" value="KAK7013368.1"/>
    <property type="molecule type" value="Genomic_DNA"/>
</dbReference>
<protein>
    <recommendedName>
        <fullName evidence="2">BAH domain-containing protein</fullName>
    </recommendedName>
</protein>
<organism evidence="3 4">
    <name type="scientific">Paramarasmius palmivorus</name>
    <dbReference type="NCBI Taxonomy" id="297713"/>
    <lineage>
        <taxon>Eukaryota</taxon>
        <taxon>Fungi</taxon>
        <taxon>Dikarya</taxon>
        <taxon>Basidiomycota</taxon>
        <taxon>Agaricomycotina</taxon>
        <taxon>Agaricomycetes</taxon>
        <taxon>Agaricomycetidae</taxon>
        <taxon>Agaricales</taxon>
        <taxon>Marasmiineae</taxon>
        <taxon>Marasmiaceae</taxon>
        <taxon>Paramarasmius</taxon>
    </lineage>
</organism>
<dbReference type="GO" id="GO:0003682">
    <property type="term" value="F:chromatin binding"/>
    <property type="evidence" value="ECO:0007669"/>
    <property type="project" value="InterPro"/>
</dbReference>
<feature type="region of interest" description="Disordered" evidence="1">
    <location>
        <begin position="1"/>
        <end position="82"/>
    </location>
</feature>